<dbReference type="EMBL" id="JACHHT010000001">
    <property type="protein sequence ID" value="MBB6520462.1"/>
    <property type="molecule type" value="Genomic_DNA"/>
</dbReference>
<dbReference type="AlphaFoldDB" id="A0A7X0JQV1"/>
<dbReference type="Proteomes" id="UP000528457">
    <property type="component" value="Unassembled WGS sequence"/>
</dbReference>
<evidence type="ECO:0000313" key="2">
    <source>
        <dbReference type="EMBL" id="MBB6520462.1"/>
    </source>
</evidence>
<keyword evidence="3" id="KW-1185">Reference proteome</keyword>
<evidence type="ECO:0000256" key="1">
    <source>
        <dbReference type="ARBA" id="ARBA00022801"/>
    </source>
</evidence>
<keyword evidence="1" id="KW-0378">Hydrolase</keyword>
<dbReference type="InterPro" id="IPR051021">
    <property type="entry name" value="Mito_Ser/Thr_phosphatase"/>
</dbReference>
<dbReference type="InterPro" id="IPR029033">
    <property type="entry name" value="His_PPase_superfam"/>
</dbReference>
<evidence type="ECO:0000313" key="3">
    <source>
        <dbReference type="Proteomes" id="UP000528457"/>
    </source>
</evidence>
<dbReference type="Gene3D" id="3.40.50.1240">
    <property type="entry name" value="Phosphoglycerate mutase-like"/>
    <property type="match status" value="1"/>
</dbReference>
<protein>
    <submittedName>
        <fullName evidence="2">Broad specificity phosphatase PhoE</fullName>
    </submittedName>
</protein>
<dbReference type="InterPro" id="IPR013078">
    <property type="entry name" value="His_Pase_superF_clade-1"/>
</dbReference>
<dbReference type="Pfam" id="PF00300">
    <property type="entry name" value="His_Phos_1"/>
    <property type="match status" value="1"/>
</dbReference>
<accession>A0A7X0JQV1</accession>
<gene>
    <name evidence="2" type="ORF">HNR48_000740</name>
</gene>
<comment type="caution">
    <text evidence="2">The sequence shown here is derived from an EMBL/GenBank/DDBJ whole genome shotgun (WGS) entry which is preliminary data.</text>
</comment>
<dbReference type="SUPFAM" id="SSF53254">
    <property type="entry name" value="Phosphoglycerate mutase-like"/>
    <property type="match status" value="1"/>
</dbReference>
<dbReference type="PANTHER" id="PTHR20935:SF0">
    <property type="entry name" value="SERINE_THREONINE-PROTEIN PHOSPHATASE PGAM5, MITOCHONDRIAL"/>
    <property type="match status" value="1"/>
</dbReference>
<sequence>MAEILLVRHGQASFGSDNYDQLSELGYRQGRLLGQHFLQKEHHFNALYSGTLARQQQTAQALIDVYRAAAVDVPELTIDAAWNEFDNHAQVERLLPGLLEKHAELKDDAEAMLRDKKSFQKVLRAVFQYWIVEQPETEGLESWPEAKARFEAALKTVMKNNGSGQSAAAFTSGGVVAALSAIVMGMGADKVYGLFEPVINASITRLIHSQNNISLSSFNEHQYLTALSGDDDIISYR</sequence>
<proteinExistence type="predicted"/>
<dbReference type="SMART" id="SM00855">
    <property type="entry name" value="PGAM"/>
    <property type="match status" value="1"/>
</dbReference>
<dbReference type="PANTHER" id="PTHR20935">
    <property type="entry name" value="PHOSPHOGLYCERATE MUTASE-RELATED"/>
    <property type="match status" value="1"/>
</dbReference>
<reference evidence="2 3" key="1">
    <citation type="submission" date="2020-08" db="EMBL/GenBank/DDBJ databases">
        <title>Genomic Encyclopedia of Type Strains, Phase IV (KMG-IV): sequencing the most valuable type-strain genomes for metagenomic binning, comparative biology and taxonomic classification.</title>
        <authorList>
            <person name="Goeker M."/>
        </authorList>
    </citation>
    <scope>NUCLEOTIDE SEQUENCE [LARGE SCALE GENOMIC DNA]</scope>
    <source>
        <strain evidence="2 3">DSM 22368</strain>
    </source>
</reference>
<dbReference type="GO" id="GO:0016787">
    <property type="term" value="F:hydrolase activity"/>
    <property type="evidence" value="ECO:0007669"/>
    <property type="project" value="UniProtKB-KW"/>
</dbReference>
<name>A0A7X0JQV1_9GAMM</name>
<dbReference type="RefSeq" id="WP_166851213.1">
    <property type="nucleotide sequence ID" value="NZ_JAAONY010000001.1"/>
</dbReference>
<dbReference type="InParanoid" id="A0A7X0JQV1"/>
<organism evidence="2 3">
    <name type="scientific">Pseudoteredinibacter isoporae</name>
    <dbReference type="NCBI Taxonomy" id="570281"/>
    <lineage>
        <taxon>Bacteria</taxon>
        <taxon>Pseudomonadati</taxon>
        <taxon>Pseudomonadota</taxon>
        <taxon>Gammaproteobacteria</taxon>
        <taxon>Cellvibrionales</taxon>
        <taxon>Cellvibrionaceae</taxon>
        <taxon>Pseudoteredinibacter</taxon>
    </lineage>
</organism>
<dbReference type="CDD" id="cd07067">
    <property type="entry name" value="HP_PGM_like"/>
    <property type="match status" value="1"/>
</dbReference>